<accession>A0A166YTB5</accession>
<sequence>LHAIENFQSKSRLTAIPVPVYSFSQKQHTIPAAIMRLPITPAMVIFSSFMDPSDPTIEGVPQKGLTVNLFNDGYCTGGKLAGWYERDICYSTQGNRGMIIANTKHHPCYLTVYKGDSCSSGDTADLNTKKCWEIGNRGSFKITCRT</sequence>
<evidence type="ECO:0000313" key="2">
    <source>
        <dbReference type="Proteomes" id="UP000076552"/>
    </source>
</evidence>
<reference evidence="1 2" key="1">
    <citation type="submission" date="2015-06" db="EMBL/GenBank/DDBJ databases">
        <title>Survival trade-offs in plant roots during colonization by closely related pathogenic and mutualistic fungi.</title>
        <authorList>
            <person name="Hacquard S."/>
            <person name="Kracher B."/>
            <person name="Hiruma K."/>
            <person name="Weinman A."/>
            <person name="Muench P."/>
            <person name="Garrido Oter R."/>
            <person name="Ver Loren van Themaat E."/>
            <person name="Dallerey J.-F."/>
            <person name="Damm U."/>
            <person name="Henrissat B."/>
            <person name="Lespinet O."/>
            <person name="Thon M."/>
            <person name="Kemen E."/>
            <person name="McHardy A.C."/>
            <person name="Schulze-Lefert P."/>
            <person name="O'Connell R.J."/>
        </authorList>
    </citation>
    <scope>NUCLEOTIDE SEQUENCE [LARGE SCALE GENOMIC DNA]</scope>
    <source>
        <strain evidence="1 2">0861</strain>
    </source>
</reference>
<comment type="caution">
    <text evidence="1">The sequence shown here is derived from an EMBL/GenBank/DDBJ whole genome shotgun (WGS) entry which is preliminary data.</text>
</comment>
<organism evidence="1 2">
    <name type="scientific">Colletotrichum tofieldiae</name>
    <dbReference type="NCBI Taxonomy" id="708197"/>
    <lineage>
        <taxon>Eukaryota</taxon>
        <taxon>Fungi</taxon>
        <taxon>Dikarya</taxon>
        <taxon>Ascomycota</taxon>
        <taxon>Pezizomycotina</taxon>
        <taxon>Sordariomycetes</taxon>
        <taxon>Hypocreomycetidae</taxon>
        <taxon>Glomerellales</taxon>
        <taxon>Glomerellaceae</taxon>
        <taxon>Colletotrichum</taxon>
        <taxon>Colletotrichum spaethianum species complex</taxon>
    </lineage>
</organism>
<dbReference type="EMBL" id="LFIV01000004">
    <property type="protein sequence ID" value="KZL78029.1"/>
    <property type="molecule type" value="Genomic_DNA"/>
</dbReference>
<gene>
    <name evidence="1" type="ORF">CT0861_05832</name>
</gene>
<proteinExistence type="predicted"/>
<name>A0A166YTB5_9PEZI</name>
<keyword evidence="2" id="KW-1185">Reference proteome</keyword>
<dbReference type="Proteomes" id="UP000076552">
    <property type="component" value="Unassembled WGS sequence"/>
</dbReference>
<dbReference type="AlphaFoldDB" id="A0A166YTB5"/>
<evidence type="ECO:0000313" key="1">
    <source>
        <dbReference type="EMBL" id="KZL78029.1"/>
    </source>
</evidence>
<feature type="non-terminal residue" evidence="1">
    <location>
        <position position="1"/>
    </location>
</feature>
<protein>
    <submittedName>
        <fullName evidence="1">Uncharacterized protein</fullName>
    </submittedName>
</protein>